<protein>
    <submittedName>
        <fullName evidence="3">Uncharacterized protein</fullName>
    </submittedName>
</protein>
<gene>
    <name evidence="3" type="ORF">PIB30_081965</name>
</gene>
<keyword evidence="2" id="KW-0472">Membrane</keyword>
<organism evidence="3 4">
    <name type="scientific">Stylosanthes scabra</name>
    <dbReference type="NCBI Taxonomy" id="79078"/>
    <lineage>
        <taxon>Eukaryota</taxon>
        <taxon>Viridiplantae</taxon>
        <taxon>Streptophyta</taxon>
        <taxon>Embryophyta</taxon>
        <taxon>Tracheophyta</taxon>
        <taxon>Spermatophyta</taxon>
        <taxon>Magnoliopsida</taxon>
        <taxon>eudicotyledons</taxon>
        <taxon>Gunneridae</taxon>
        <taxon>Pentapetalae</taxon>
        <taxon>rosids</taxon>
        <taxon>fabids</taxon>
        <taxon>Fabales</taxon>
        <taxon>Fabaceae</taxon>
        <taxon>Papilionoideae</taxon>
        <taxon>50 kb inversion clade</taxon>
        <taxon>dalbergioids sensu lato</taxon>
        <taxon>Dalbergieae</taxon>
        <taxon>Pterocarpus clade</taxon>
        <taxon>Stylosanthes</taxon>
    </lineage>
</organism>
<evidence type="ECO:0000313" key="3">
    <source>
        <dbReference type="EMBL" id="MED6139243.1"/>
    </source>
</evidence>
<keyword evidence="4" id="KW-1185">Reference proteome</keyword>
<keyword evidence="2" id="KW-0812">Transmembrane</keyword>
<sequence length="136" mass="16043">MSYWDTRVLVRSVQAEAIGATWLLNLWYLYVSGILKKWFKVRGCLAPEFPRRNLGRAPPEEWTGRRREGHLKAHSDAQHQQSMRVPQTREADLSGLRVFLTRPLPRMPQAFESTPLPPFAVEWWSLTLDNDNRHYW</sequence>
<feature type="compositionally biased region" description="Basic and acidic residues" evidence="1">
    <location>
        <begin position="58"/>
        <end position="77"/>
    </location>
</feature>
<evidence type="ECO:0000256" key="1">
    <source>
        <dbReference type="SAM" id="MobiDB-lite"/>
    </source>
</evidence>
<proteinExistence type="predicted"/>
<comment type="caution">
    <text evidence="3">The sequence shown here is derived from an EMBL/GenBank/DDBJ whole genome shotgun (WGS) entry which is preliminary data.</text>
</comment>
<name>A0ABU6STH3_9FABA</name>
<evidence type="ECO:0000256" key="2">
    <source>
        <dbReference type="SAM" id="Phobius"/>
    </source>
</evidence>
<reference evidence="3 4" key="1">
    <citation type="journal article" date="2023" name="Plants (Basel)">
        <title>Bridging the Gap: Combining Genomics and Transcriptomics Approaches to Understand Stylosanthes scabra, an Orphan Legume from the Brazilian Caatinga.</title>
        <authorList>
            <person name="Ferreira-Neto J.R.C."/>
            <person name="da Silva M.D."/>
            <person name="Binneck E."/>
            <person name="de Melo N.F."/>
            <person name="da Silva R.H."/>
            <person name="de Melo A.L.T.M."/>
            <person name="Pandolfi V."/>
            <person name="Bustamante F.O."/>
            <person name="Brasileiro-Vidal A.C."/>
            <person name="Benko-Iseppon A.M."/>
        </authorList>
    </citation>
    <scope>NUCLEOTIDE SEQUENCE [LARGE SCALE GENOMIC DNA]</scope>
    <source>
        <tissue evidence="3">Leaves</tissue>
    </source>
</reference>
<dbReference type="EMBL" id="JASCZI010061659">
    <property type="protein sequence ID" value="MED6139243.1"/>
    <property type="molecule type" value="Genomic_DNA"/>
</dbReference>
<keyword evidence="2" id="KW-1133">Transmembrane helix</keyword>
<accession>A0ABU6STH3</accession>
<feature type="transmembrane region" description="Helical" evidence="2">
    <location>
        <begin position="12"/>
        <end position="31"/>
    </location>
</feature>
<feature type="region of interest" description="Disordered" evidence="1">
    <location>
        <begin position="56"/>
        <end position="89"/>
    </location>
</feature>
<evidence type="ECO:0000313" key="4">
    <source>
        <dbReference type="Proteomes" id="UP001341840"/>
    </source>
</evidence>
<dbReference type="Proteomes" id="UP001341840">
    <property type="component" value="Unassembled WGS sequence"/>
</dbReference>